<dbReference type="CDD" id="cd01071">
    <property type="entry name" value="PBP2_PhnD_like"/>
    <property type="match status" value="1"/>
</dbReference>
<evidence type="ECO:0000313" key="4">
    <source>
        <dbReference type="EMBL" id="GAA4283299.1"/>
    </source>
</evidence>
<feature type="chain" id="PRO_5046813474" description="Phosphonate transport system substrate-binding protein" evidence="3">
    <location>
        <begin position="25"/>
        <end position="300"/>
    </location>
</feature>
<gene>
    <name evidence="4" type="ORF">GCM10022261_08300</name>
</gene>
<keyword evidence="5" id="KW-1185">Reference proteome</keyword>
<dbReference type="Proteomes" id="UP001501586">
    <property type="component" value="Unassembled WGS sequence"/>
</dbReference>
<dbReference type="RefSeq" id="WP_236865546.1">
    <property type="nucleotide sequence ID" value="NZ_BAABAZ010000004.1"/>
</dbReference>
<dbReference type="PANTHER" id="PTHR35841:SF1">
    <property type="entry name" value="PHOSPHONATES-BINDING PERIPLASMIC PROTEIN"/>
    <property type="match status" value="1"/>
</dbReference>
<organism evidence="4 5">
    <name type="scientific">Brevibacterium daeguense</name>
    <dbReference type="NCBI Taxonomy" id="909936"/>
    <lineage>
        <taxon>Bacteria</taxon>
        <taxon>Bacillati</taxon>
        <taxon>Actinomycetota</taxon>
        <taxon>Actinomycetes</taxon>
        <taxon>Micrococcales</taxon>
        <taxon>Brevibacteriaceae</taxon>
        <taxon>Brevibacterium</taxon>
    </lineage>
</organism>
<dbReference type="InterPro" id="IPR005770">
    <property type="entry name" value="PhnD"/>
</dbReference>
<evidence type="ECO:0000256" key="2">
    <source>
        <dbReference type="ARBA" id="ARBA00022729"/>
    </source>
</evidence>
<feature type="signal peptide" evidence="3">
    <location>
        <begin position="1"/>
        <end position="24"/>
    </location>
</feature>
<sequence>MASTRSSRRITTAVFSLLAAGSLAACGGGEAEANSADNSLRFAVTDLQGMEELQREYGAFQDVFEEKSGMEMEFFAVTDRTAAAAALQNDEVDIVFTGPAEYVVLHERTDAEPVVAIERPGYRSCIYTSAESEVDSLDDLKGEKVAMSDVGSTSGHLGPSQIFVDAGIDPMNDLEVLTVGDTVHEALKRGDVAAVGIGCHDYEEFMQTDDPADFPILTEGDQLPPDLLMASSSLDEEKVETVRQTFTENFDELLTAMLEGKDNAKYEGAALVEVTDEDYDVVRSMYRAIGADDFTEFVGD</sequence>
<reference evidence="5" key="1">
    <citation type="journal article" date="2019" name="Int. J. Syst. Evol. Microbiol.">
        <title>The Global Catalogue of Microorganisms (GCM) 10K type strain sequencing project: providing services to taxonomists for standard genome sequencing and annotation.</title>
        <authorList>
            <consortium name="The Broad Institute Genomics Platform"/>
            <consortium name="The Broad Institute Genome Sequencing Center for Infectious Disease"/>
            <person name="Wu L."/>
            <person name="Ma J."/>
        </authorList>
    </citation>
    <scope>NUCLEOTIDE SEQUENCE [LARGE SCALE GENOMIC DNA]</scope>
    <source>
        <strain evidence="5">JCM 17458</strain>
    </source>
</reference>
<evidence type="ECO:0000313" key="5">
    <source>
        <dbReference type="Proteomes" id="UP001501586"/>
    </source>
</evidence>
<dbReference type="NCBIfam" id="TIGR01098">
    <property type="entry name" value="3A0109s03R"/>
    <property type="match status" value="1"/>
</dbReference>
<comment type="caution">
    <text evidence="4">The sequence shown here is derived from an EMBL/GenBank/DDBJ whole genome shotgun (WGS) entry which is preliminary data.</text>
</comment>
<dbReference type="EMBL" id="BAABAZ010000004">
    <property type="protein sequence ID" value="GAA4283299.1"/>
    <property type="molecule type" value="Genomic_DNA"/>
</dbReference>
<evidence type="ECO:0000256" key="1">
    <source>
        <dbReference type="ARBA" id="ARBA00007162"/>
    </source>
</evidence>
<name>A0ABP8EH53_9MICO</name>
<comment type="similarity">
    <text evidence="1">Belongs to the phosphate/phosphite/phosphonate binding protein family.</text>
</comment>
<evidence type="ECO:0000256" key="3">
    <source>
        <dbReference type="SAM" id="SignalP"/>
    </source>
</evidence>
<keyword evidence="2 3" id="KW-0732">Signal</keyword>
<dbReference type="Gene3D" id="3.40.190.10">
    <property type="entry name" value="Periplasmic binding protein-like II"/>
    <property type="match status" value="2"/>
</dbReference>
<dbReference type="SUPFAM" id="SSF53850">
    <property type="entry name" value="Periplasmic binding protein-like II"/>
    <property type="match status" value="1"/>
</dbReference>
<accession>A0ABP8EH53</accession>
<dbReference type="PROSITE" id="PS51257">
    <property type="entry name" value="PROKAR_LIPOPROTEIN"/>
    <property type="match status" value="1"/>
</dbReference>
<evidence type="ECO:0008006" key="6">
    <source>
        <dbReference type="Google" id="ProtNLM"/>
    </source>
</evidence>
<dbReference type="PANTHER" id="PTHR35841">
    <property type="entry name" value="PHOSPHONATES-BINDING PERIPLASMIC PROTEIN"/>
    <property type="match status" value="1"/>
</dbReference>
<dbReference type="Pfam" id="PF12974">
    <property type="entry name" value="Phosphonate-bd"/>
    <property type="match status" value="1"/>
</dbReference>
<protein>
    <recommendedName>
        <fullName evidence="6">Phosphonate transport system substrate-binding protein</fullName>
    </recommendedName>
</protein>
<proteinExistence type="inferred from homology"/>